<sequence>MNINLDLLPPGSSTTRSNDEENRPPADSTPVDRSDANAADNSPIPSDRTSARCRLTSREQPEKC</sequence>
<evidence type="ECO:0000256" key="1">
    <source>
        <dbReference type="SAM" id="MobiDB-lite"/>
    </source>
</evidence>
<comment type="caution">
    <text evidence="2">The sequence shown here is derived from an EMBL/GenBank/DDBJ whole genome shotgun (WGS) entry which is preliminary data.</text>
</comment>
<dbReference type="AlphaFoldDB" id="A0A2S4VM74"/>
<feature type="compositionally biased region" description="Polar residues" evidence="1">
    <location>
        <begin position="39"/>
        <end position="48"/>
    </location>
</feature>
<proteinExistence type="predicted"/>
<organism evidence="2 3">
    <name type="scientific">Puccinia striiformis</name>
    <dbReference type="NCBI Taxonomy" id="27350"/>
    <lineage>
        <taxon>Eukaryota</taxon>
        <taxon>Fungi</taxon>
        <taxon>Dikarya</taxon>
        <taxon>Basidiomycota</taxon>
        <taxon>Pucciniomycotina</taxon>
        <taxon>Pucciniomycetes</taxon>
        <taxon>Pucciniales</taxon>
        <taxon>Pucciniaceae</taxon>
        <taxon>Puccinia</taxon>
    </lineage>
</organism>
<name>A0A2S4VM74_9BASI</name>
<gene>
    <name evidence="2" type="ORF">PSHT_08698</name>
</gene>
<feature type="region of interest" description="Disordered" evidence="1">
    <location>
        <begin position="1"/>
        <end position="64"/>
    </location>
</feature>
<evidence type="ECO:0000313" key="2">
    <source>
        <dbReference type="EMBL" id="POW10637.1"/>
    </source>
</evidence>
<accession>A0A2S4VM74</accession>
<dbReference type="Proteomes" id="UP000238274">
    <property type="component" value="Unassembled WGS sequence"/>
</dbReference>
<dbReference type="EMBL" id="PKSM01000117">
    <property type="protein sequence ID" value="POW10637.1"/>
    <property type="molecule type" value="Genomic_DNA"/>
</dbReference>
<reference evidence="3" key="3">
    <citation type="journal article" date="2018" name="Mol. Plant Microbe Interact.">
        <title>Genome sequence resources for the wheat stripe rust pathogen (Puccinia striiformis f. sp. tritici) and the barley stripe rust pathogen (Puccinia striiformis f. sp. hordei).</title>
        <authorList>
            <person name="Xia C."/>
            <person name="Wang M."/>
            <person name="Yin C."/>
            <person name="Cornejo O.E."/>
            <person name="Hulbert S.H."/>
            <person name="Chen X."/>
        </authorList>
    </citation>
    <scope>NUCLEOTIDE SEQUENCE [LARGE SCALE GENOMIC DNA]</scope>
    <source>
        <strain evidence="3">93TX-2</strain>
    </source>
</reference>
<keyword evidence="3" id="KW-1185">Reference proteome</keyword>
<protein>
    <submittedName>
        <fullName evidence="2">Uncharacterized protein</fullName>
    </submittedName>
</protein>
<dbReference type="VEuPathDB" id="FungiDB:PSTT_05463"/>
<dbReference type="VEuPathDB" id="FungiDB:PSHT_08698"/>
<reference evidence="3" key="2">
    <citation type="journal article" date="2018" name="BMC Genomics">
        <title>Genomic insights into host adaptation between the wheat stripe rust pathogen (Puccinia striiformis f. sp. tritici) and the barley stripe rust pathogen (Puccinia striiformis f. sp. hordei).</title>
        <authorList>
            <person name="Xia C."/>
            <person name="Wang M."/>
            <person name="Yin C."/>
            <person name="Cornejo O.E."/>
            <person name="Hulbert S.H."/>
            <person name="Chen X."/>
        </authorList>
    </citation>
    <scope>NUCLEOTIDE SEQUENCE [LARGE SCALE GENOMIC DNA]</scope>
    <source>
        <strain evidence="3">93TX-2</strain>
    </source>
</reference>
<feature type="compositionally biased region" description="Basic and acidic residues" evidence="1">
    <location>
        <begin position="17"/>
        <end position="35"/>
    </location>
</feature>
<evidence type="ECO:0000313" key="3">
    <source>
        <dbReference type="Proteomes" id="UP000238274"/>
    </source>
</evidence>
<reference evidence="2 3" key="1">
    <citation type="submission" date="2017-12" db="EMBL/GenBank/DDBJ databases">
        <title>Gene loss provides genomic basis for host adaptation in cereal stripe rust fungi.</title>
        <authorList>
            <person name="Xia C."/>
        </authorList>
    </citation>
    <scope>NUCLEOTIDE SEQUENCE [LARGE SCALE GENOMIC DNA]</scope>
    <source>
        <strain evidence="2 3">93TX-2</strain>
    </source>
</reference>